<reference evidence="2 3" key="1">
    <citation type="submission" date="2015-07" db="EMBL/GenBank/DDBJ databases">
        <title>The genome of Dufourea novaeangliae.</title>
        <authorList>
            <person name="Pan H."/>
            <person name="Kapheim K."/>
        </authorList>
    </citation>
    <scope>NUCLEOTIDE SEQUENCE [LARGE SCALE GENOMIC DNA]</scope>
    <source>
        <strain evidence="2">0120121106</strain>
        <tissue evidence="2">Whole body</tissue>
    </source>
</reference>
<organism evidence="2 3">
    <name type="scientific">Dufourea novaeangliae</name>
    <name type="common">Sweat bee</name>
    <dbReference type="NCBI Taxonomy" id="178035"/>
    <lineage>
        <taxon>Eukaryota</taxon>
        <taxon>Metazoa</taxon>
        <taxon>Ecdysozoa</taxon>
        <taxon>Arthropoda</taxon>
        <taxon>Hexapoda</taxon>
        <taxon>Insecta</taxon>
        <taxon>Pterygota</taxon>
        <taxon>Neoptera</taxon>
        <taxon>Endopterygota</taxon>
        <taxon>Hymenoptera</taxon>
        <taxon>Apocrita</taxon>
        <taxon>Aculeata</taxon>
        <taxon>Apoidea</taxon>
        <taxon>Anthophila</taxon>
        <taxon>Halictidae</taxon>
        <taxon>Rophitinae</taxon>
        <taxon>Dufourea</taxon>
    </lineage>
</organism>
<evidence type="ECO:0000256" key="1">
    <source>
        <dbReference type="SAM" id="MobiDB-lite"/>
    </source>
</evidence>
<evidence type="ECO:0000313" key="2">
    <source>
        <dbReference type="EMBL" id="KZC12782.1"/>
    </source>
</evidence>
<dbReference type="EMBL" id="KQ434973">
    <property type="protein sequence ID" value="KZC12782.1"/>
    <property type="molecule type" value="Genomic_DNA"/>
</dbReference>
<feature type="region of interest" description="Disordered" evidence="1">
    <location>
        <begin position="1"/>
        <end position="24"/>
    </location>
</feature>
<accession>A0A154PLQ3</accession>
<dbReference type="Proteomes" id="UP000076502">
    <property type="component" value="Unassembled WGS sequence"/>
</dbReference>
<protein>
    <submittedName>
        <fullName evidence="2">Uncharacterized protein</fullName>
    </submittedName>
</protein>
<name>A0A154PLQ3_DUFNO</name>
<keyword evidence="3" id="KW-1185">Reference proteome</keyword>
<sequence>MLSTARNTDSLKRMDRFDRGGRGKPSSLTWTFAIGDTLWRCCGLARRPEQTRLRTVQRKGARRRRTVVMVKLSWGYAPVTDIPAVTLYSLLLDTDFAL</sequence>
<gene>
    <name evidence="2" type="ORF">WN55_04304</name>
</gene>
<dbReference type="AlphaFoldDB" id="A0A154PLQ3"/>
<feature type="compositionally biased region" description="Basic and acidic residues" evidence="1">
    <location>
        <begin position="9"/>
        <end position="21"/>
    </location>
</feature>
<evidence type="ECO:0000313" key="3">
    <source>
        <dbReference type="Proteomes" id="UP000076502"/>
    </source>
</evidence>
<proteinExistence type="predicted"/>